<evidence type="ECO:0000313" key="10">
    <source>
        <dbReference type="Proteomes" id="UP001476798"/>
    </source>
</evidence>
<keyword evidence="3 7" id="KW-0245">EGF-like domain</keyword>
<keyword evidence="10" id="KW-1185">Reference proteome</keyword>
<comment type="caution">
    <text evidence="7">Lacks conserved residue(s) required for the propagation of feature annotation.</text>
</comment>
<keyword evidence="5" id="KW-1015">Disulfide bond</keyword>
<evidence type="ECO:0000259" key="8">
    <source>
        <dbReference type="PROSITE" id="PS50026"/>
    </source>
</evidence>
<dbReference type="PANTHER" id="PTHR47333">
    <property type="entry name" value="VON WILLEBRAND FACTOR C AND EGF DOMAIN-CONTAINING PROTEIN"/>
    <property type="match status" value="1"/>
</dbReference>
<dbReference type="PANTHER" id="PTHR47333:SF4">
    <property type="entry name" value="EGF-LIKE DOMAIN-CONTAINING PROTEIN"/>
    <property type="match status" value="1"/>
</dbReference>
<protein>
    <recommendedName>
        <fullName evidence="8">EGF-like domain-containing protein</fullName>
    </recommendedName>
</protein>
<gene>
    <name evidence="9" type="ORF">GOODEAATRI_027236</name>
</gene>
<dbReference type="Proteomes" id="UP001476798">
    <property type="component" value="Unassembled WGS sequence"/>
</dbReference>
<accession>A0ABV0NR36</accession>
<comment type="subcellular location">
    <subcellularLocation>
        <location evidence="1">Secreted</location>
    </subcellularLocation>
</comment>
<dbReference type="PROSITE" id="PS01187">
    <property type="entry name" value="EGF_CA"/>
    <property type="match status" value="1"/>
</dbReference>
<proteinExistence type="predicted"/>
<dbReference type="EMBL" id="JAHRIO010043509">
    <property type="protein sequence ID" value="MEQ2173008.1"/>
    <property type="molecule type" value="Genomic_DNA"/>
</dbReference>
<reference evidence="9 10" key="1">
    <citation type="submission" date="2021-06" db="EMBL/GenBank/DDBJ databases">
        <authorList>
            <person name="Palmer J.M."/>
        </authorList>
    </citation>
    <scope>NUCLEOTIDE SEQUENCE [LARGE SCALE GENOMIC DNA]</scope>
    <source>
        <strain evidence="9 10">GA_2019</strain>
        <tissue evidence="9">Muscle</tissue>
    </source>
</reference>
<dbReference type="Pfam" id="PF07645">
    <property type="entry name" value="EGF_CA"/>
    <property type="match status" value="1"/>
</dbReference>
<dbReference type="PROSITE" id="PS50026">
    <property type="entry name" value="EGF_3"/>
    <property type="match status" value="1"/>
</dbReference>
<dbReference type="SMART" id="SM00181">
    <property type="entry name" value="EGF"/>
    <property type="match status" value="1"/>
</dbReference>
<dbReference type="Gene3D" id="2.10.25.10">
    <property type="entry name" value="Laminin"/>
    <property type="match status" value="1"/>
</dbReference>
<dbReference type="InterPro" id="IPR001881">
    <property type="entry name" value="EGF-like_Ca-bd_dom"/>
</dbReference>
<dbReference type="InterPro" id="IPR052080">
    <property type="entry name" value="vWF_C/EGF_Fibrillin"/>
</dbReference>
<dbReference type="CDD" id="cd00054">
    <property type="entry name" value="EGF_CA"/>
    <property type="match status" value="1"/>
</dbReference>
<evidence type="ECO:0000256" key="2">
    <source>
        <dbReference type="ARBA" id="ARBA00022525"/>
    </source>
</evidence>
<evidence type="ECO:0000256" key="7">
    <source>
        <dbReference type="PROSITE-ProRule" id="PRU00076"/>
    </source>
</evidence>
<keyword evidence="6" id="KW-0325">Glycoprotein</keyword>
<dbReference type="InterPro" id="IPR049883">
    <property type="entry name" value="NOTCH1_EGF-like"/>
</dbReference>
<evidence type="ECO:0000256" key="5">
    <source>
        <dbReference type="ARBA" id="ARBA00023157"/>
    </source>
</evidence>
<evidence type="ECO:0000256" key="6">
    <source>
        <dbReference type="ARBA" id="ARBA00023180"/>
    </source>
</evidence>
<dbReference type="InterPro" id="IPR000152">
    <property type="entry name" value="EGF-type_Asp/Asn_hydroxyl_site"/>
</dbReference>
<evidence type="ECO:0000256" key="1">
    <source>
        <dbReference type="ARBA" id="ARBA00004613"/>
    </source>
</evidence>
<feature type="non-terminal residue" evidence="9">
    <location>
        <position position="1"/>
    </location>
</feature>
<feature type="domain" description="EGF-like" evidence="8">
    <location>
        <begin position="29"/>
        <end position="65"/>
    </location>
</feature>
<evidence type="ECO:0000256" key="4">
    <source>
        <dbReference type="ARBA" id="ARBA00022729"/>
    </source>
</evidence>
<dbReference type="InterPro" id="IPR018097">
    <property type="entry name" value="EGF_Ca-bd_CS"/>
</dbReference>
<keyword evidence="4" id="KW-0732">Signal</keyword>
<comment type="caution">
    <text evidence="9">The sequence shown here is derived from an EMBL/GenBank/DDBJ whole genome shotgun (WGS) entry which is preliminary data.</text>
</comment>
<dbReference type="InterPro" id="IPR000742">
    <property type="entry name" value="EGF"/>
</dbReference>
<evidence type="ECO:0000256" key="3">
    <source>
        <dbReference type="ARBA" id="ARBA00022536"/>
    </source>
</evidence>
<organism evidence="9 10">
    <name type="scientific">Goodea atripinnis</name>
    <dbReference type="NCBI Taxonomy" id="208336"/>
    <lineage>
        <taxon>Eukaryota</taxon>
        <taxon>Metazoa</taxon>
        <taxon>Chordata</taxon>
        <taxon>Craniata</taxon>
        <taxon>Vertebrata</taxon>
        <taxon>Euteleostomi</taxon>
        <taxon>Actinopterygii</taxon>
        <taxon>Neopterygii</taxon>
        <taxon>Teleostei</taxon>
        <taxon>Neoteleostei</taxon>
        <taxon>Acanthomorphata</taxon>
        <taxon>Ovalentaria</taxon>
        <taxon>Atherinomorphae</taxon>
        <taxon>Cyprinodontiformes</taxon>
        <taxon>Goodeidae</taxon>
        <taxon>Goodea</taxon>
    </lineage>
</organism>
<sequence length="197" mass="22271">YSSVLASLAIPLIDCPLGYKRVNSSHCQDVDECQLQGVCPNGDCLNTVGSYMCTCKPGYVPDSTLTSCIRNFIRQKESVIPRTKQTVRELLWMQQQDVEARAMHGEDIEILPSPLLLEEMEKTFLGTRLVLVSLAYGLGSMAPHFHHSSVVHLPHLCFLFPPPLTRDKTIVETLLFQMFWREPPILSRRVMPKSSQI</sequence>
<dbReference type="PROSITE" id="PS00010">
    <property type="entry name" value="ASX_HYDROXYL"/>
    <property type="match status" value="1"/>
</dbReference>
<evidence type="ECO:0000313" key="9">
    <source>
        <dbReference type="EMBL" id="MEQ2173008.1"/>
    </source>
</evidence>
<dbReference type="SMART" id="SM00179">
    <property type="entry name" value="EGF_CA"/>
    <property type="match status" value="1"/>
</dbReference>
<keyword evidence="2" id="KW-0964">Secreted</keyword>
<dbReference type="SUPFAM" id="SSF57196">
    <property type="entry name" value="EGF/Laminin"/>
    <property type="match status" value="1"/>
</dbReference>
<name>A0ABV0NR36_9TELE</name>